<dbReference type="Gene3D" id="3.30.70.100">
    <property type="match status" value="1"/>
</dbReference>
<evidence type="ECO:0000256" key="1">
    <source>
        <dbReference type="ARBA" id="ARBA00022723"/>
    </source>
</evidence>
<name>A0A081BFS2_9HYPH</name>
<keyword evidence="1" id="KW-0479">Metal-binding</keyword>
<feature type="domain" description="HMA" evidence="3">
    <location>
        <begin position="41"/>
        <end position="107"/>
    </location>
</feature>
<dbReference type="STRING" id="1333998.M2A_3389"/>
<accession>A0A081BFS2</accession>
<dbReference type="CDD" id="cd00371">
    <property type="entry name" value="HMA"/>
    <property type="match status" value="1"/>
</dbReference>
<sequence length="110" mass="11119">MRRPLILAAALLALGGLGWTIGTAVAPAAAQSASQQVAAAQTRTFAIQNMTCALCPVTVKRAMEGVEGVRSVNIDFDAKTATVVFDPSVTNADAIAAASTNAGYPASVRG</sequence>
<dbReference type="FunFam" id="3.30.70.100:FF:000001">
    <property type="entry name" value="ATPase copper transporting beta"/>
    <property type="match status" value="1"/>
</dbReference>
<organism evidence="4 5">
    <name type="scientific">Tepidicaulis marinus</name>
    <dbReference type="NCBI Taxonomy" id="1333998"/>
    <lineage>
        <taxon>Bacteria</taxon>
        <taxon>Pseudomonadati</taxon>
        <taxon>Pseudomonadota</taxon>
        <taxon>Alphaproteobacteria</taxon>
        <taxon>Hyphomicrobiales</taxon>
        <taxon>Parvibaculaceae</taxon>
        <taxon>Tepidicaulis</taxon>
    </lineage>
</organism>
<dbReference type="PROSITE" id="PS50846">
    <property type="entry name" value="HMA_2"/>
    <property type="match status" value="1"/>
</dbReference>
<dbReference type="Pfam" id="PF00403">
    <property type="entry name" value="HMA"/>
    <property type="match status" value="1"/>
</dbReference>
<dbReference type="AlphaFoldDB" id="A0A081BFS2"/>
<evidence type="ECO:0000256" key="2">
    <source>
        <dbReference type="SAM" id="SignalP"/>
    </source>
</evidence>
<dbReference type="GO" id="GO:0046872">
    <property type="term" value="F:metal ion binding"/>
    <property type="evidence" value="ECO:0007669"/>
    <property type="project" value="UniProtKB-KW"/>
</dbReference>
<keyword evidence="2" id="KW-0732">Signal</keyword>
<proteinExistence type="predicted"/>
<dbReference type="InterPro" id="IPR006121">
    <property type="entry name" value="HMA_dom"/>
</dbReference>
<protein>
    <submittedName>
        <fullName evidence="4">Mercuric transport protein periplasmic binding protein MerP</fullName>
    </submittedName>
</protein>
<evidence type="ECO:0000259" key="3">
    <source>
        <dbReference type="PROSITE" id="PS50846"/>
    </source>
</evidence>
<evidence type="ECO:0000313" key="5">
    <source>
        <dbReference type="Proteomes" id="UP000028702"/>
    </source>
</evidence>
<comment type="caution">
    <text evidence="4">The sequence shown here is derived from an EMBL/GenBank/DDBJ whole genome shotgun (WGS) entry which is preliminary data.</text>
</comment>
<reference evidence="4 5" key="1">
    <citation type="submission" date="2014-07" db="EMBL/GenBank/DDBJ databases">
        <title>Tepidicaulis marinum gen. nov., sp. nov., a novel marine bacterium denitrifying nitrate to nitrous oxide strictly under microaerobic conditions.</title>
        <authorList>
            <person name="Takeuchi M."/>
            <person name="Yamagishi T."/>
            <person name="Kamagata Y."/>
            <person name="Oshima K."/>
            <person name="Hattori M."/>
            <person name="Katayama T."/>
            <person name="Hanada S."/>
            <person name="Tamaki H."/>
            <person name="Marumo K."/>
            <person name="Maeda H."/>
            <person name="Nedachi M."/>
            <person name="Iwasaki W."/>
            <person name="Suwa Y."/>
            <person name="Sakata S."/>
        </authorList>
    </citation>
    <scope>NUCLEOTIDE SEQUENCE [LARGE SCALE GENOMIC DNA]</scope>
    <source>
        <strain evidence="4 5">MA2</strain>
    </source>
</reference>
<dbReference type="RefSeq" id="WP_045449923.1">
    <property type="nucleotide sequence ID" value="NZ_BBIO01000044.1"/>
</dbReference>
<dbReference type="Proteomes" id="UP000028702">
    <property type="component" value="Unassembled WGS sequence"/>
</dbReference>
<dbReference type="InterPro" id="IPR036163">
    <property type="entry name" value="HMA_dom_sf"/>
</dbReference>
<dbReference type="SUPFAM" id="SSF55008">
    <property type="entry name" value="HMA, heavy metal-associated domain"/>
    <property type="match status" value="1"/>
</dbReference>
<feature type="chain" id="PRO_5001755029" evidence="2">
    <location>
        <begin position="27"/>
        <end position="110"/>
    </location>
</feature>
<feature type="signal peptide" evidence="2">
    <location>
        <begin position="1"/>
        <end position="26"/>
    </location>
</feature>
<dbReference type="eggNOG" id="COG2608">
    <property type="taxonomic scope" value="Bacteria"/>
</dbReference>
<dbReference type="EMBL" id="BBIO01000044">
    <property type="protein sequence ID" value="GAK46890.1"/>
    <property type="molecule type" value="Genomic_DNA"/>
</dbReference>
<keyword evidence="5" id="KW-1185">Reference proteome</keyword>
<evidence type="ECO:0000313" key="4">
    <source>
        <dbReference type="EMBL" id="GAK46890.1"/>
    </source>
</evidence>
<gene>
    <name evidence="4" type="ORF">M2A_3389</name>
</gene>